<comment type="subcellular location">
    <subcellularLocation>
        <location evidence="1">Membrane</location>
        <topology evidence="1">Multi-pass membrane protein</topology>
    </subcellularLocation>
</comment>
<dbReference type="AlphaFoldDB" id="A0A9F2REJ1"/>
<evidence type="ECO:0000256" key="1">
    <source>
        <dbReference type="ARBA" id="ARBA00004141"/>
    </source>
</evidence>
<dbReference type="Proteomes" id="UP000695026">
    <property type="component" value="Unplaced"/>
</dbReference>
<feature type="transmembrane region" description="Helical" evidence="5">
    <location>
        <begin position="33"/>
        <end position="56"/>
    </location>
</feature>
<keyword evidence="6" id="KW-1185">Reference proteome</keyword>
<dbReference type="GO" id="GO:0016020">
    <property type="term" value="C:membrane"/>
    <property type="evidence" value="ECO:0007669"/>
    <property type="project" value="UniProtKB-SubCell"/>
</dbReference>
<keyword evidence="3 5" id="KW-1133">Transmembrane helix</keyword>
<evidence type="ECO:0000256" key="5">
    <source>
        <dbReference type="SAM" id="Phobius"/>
    </source>
</evidence>
<dbReference type="RefSeq" id="XP_007445334.2">
    <property type="nucleotide sequence ID" value="XM_007445272.2"/>
</dbReference>
<evidence type="ECO:0000313" key="7">
    <source>
        <dbReference type="RefSeq" id="XP_007445334.2"/>
    </source>
</evidence>
<keyword evidence="2 5" id="KW-0812">Transmembrane</keyword>
<accession>A0A9F2REJ1</accession>
<organism evidence="6 7">
    <name type="scientific">Python bivittatus</name>
    <name type="common">Burmese python</name>
    <name type="synonym">Python molurus bivittatus</name>
    <dbReference type="NCBI Taxonomy" id="176946"/>
    <lineage>
        <taxon>Eukaryota</taxon>
        <taxon>Metazoa</taxon>
        <taxon>Chordata</taxon>
        <taxon>Craniata</taxon>
        <taxon>Vertebrata</taxon>
        <taxon>Euteleostomi</taxon>
        <taxon>Lepidosauria</taxon>
        <taxon>Squamata</taxon>
        <taxon>Bifurcata</taxon>
        <taxon>Unidentata</taxon>
        <taxon>Episquamata</taxon>
        <taxon>Toxicofera</taxon>
        <taxon>Serpentes</taxon>
        <taxon>Henophidia</taxon>
        <taxon>Pythonidae</taxon>
        <taxon>Python</taxon>
    </lineage>
</organism>
<evidence type="ECO:0000313" key="6">
    <source>
        <dbReference type="Proteomes" id="UP000695026"/>
    </source>
</evidence>
<dbReference type="OrthoDB" id="10071849at2759"/>
<dbReference type="KEGG" id="pbi:103064026"/>
<dbReference type="Pfam" id="PF04103">
    <property type="entry name" value="CD20"/>
    <property type="match status" value="1"/>
</dbReference>
<name>A0A9F2REJ1_PYTBI</name>
<feature type="transmembrane region" description="Helical" evidence="5">
    <location>
        <begin position="68"/>
        <end position="87"/>
    </location>
</feature>
<keyword evidence="4 5" id="KW-0472">Membrane</keyword>
<gene>
    <name evidence="7" type="primary">LOC103064026</name>
</gene>
<evidence type="ECO:0000256" key="3">
    <source>
        <dbReference type="ARBA" id="ARBA00022989"/>
    </source>
</evidence>
<evidence type="ECO:0000256" key="4">
    <source>
        <dbReference type="ARBA" id="ARBA00023136"/>
    </source>
</evidence>
<evidence type="ECO:0000256" key="2">
    <source>
        <dbReference type="ARBA" id="ARBA00022692"/>
    </source>
</evidence>
<dbReference type="GeneID" id="103064026"/>
<protein>
    <submittedName>
        <fullName evidence="7">Uncharacterized protein LOC103064026</fullName>
    </submittedName>
</protein>
<proteinExistence type="predicted"/>
<dbReference type="InterPro" id="IPR007237">
    <property type="entry name" value="CD20-like"/>
</dbReference>
<reference evidence="7" key="1">
    <citation type="submission" date="2025-08" db="UniProtKB">
        <authorList>
            <consortium name="RefSeq"/>
        </authorList>
    </citation>
    <scope>IDENTIFICATION</scope>
    <source>
        <tissue evidence="7">Liver</tissue>
    </source>
</reference>
<sequence>MDSLPAVGPGSLPSSPETDLPLPLKKFYRGEPLALGITQIFTGIIGIVFGLLVNLIDGYMIDYTMIKMPYWSGILYIISGSLAVAAARKPKLPLVSSPLETSEGHGLIRNHPSLGSWPESLPSSRKIEKAAHPTPWGATTHWVANHELGGFLMLSDRYHQMEHPDDCGFCLRASPLQIPGLNSLFESSRSFVGLFMPVFGKEVLCLHL</sequence>